<comment type="caution">
    <text evidence="1">The sequence shown here is derived from an EMBL/GenBank/DDBJ whole genome shotgun (WGS) entry which is preliminary data.</text>
</comment>
<gene>
    <name evidence="1" type="ORF">I551_8286</name>
</gene>
<evidence type="ECO:0000313" key="2">
    <source>
        <dbReference type="Proteomes" id="UP000020681"/>
    </source>
</evidence>
<sequence>MELCPAGGVVWVSEAAADAFDGSSGLMGAWCGRFRIVSVID</sequence>
<accession>A0ABP3A0Y1</accession>
<reference evidence="1 2" key="1">
    <citation type="submission" date="2014-01" db="EMBL/GenBank/DDBJ databases">
        <authorList>
            <person name="Dobos K."/>
            <person name="Lenaerts A."/>
            <person name="Ordway D."/>
            <person name="DeGroote M.A."/>
            <person name="Parker T."/>
            <person name="Sizemore C."/>
            <person name="Tallon L.J."/>
            <person name="Sadzewicz L.K."/>
            <person name="Sengamalay N."/>
            <person name="Fraser C.M."/>
            <person name="Hine E."/>
            <person name="Shefchek K.A."/>
            <person name="Das S.P."/>
            <person name="Tettelin H."/>
        </authorList>
    </citation>
    <scope>NUCLEOTIDE SEQUENCE [LARGE SCALE GENOMIC DNA]</scope>
    <source>
        <strain evidence="1 2">Harvey</strain>
    </source>
</reference>
<evidence type="ECO:0000313" key="1">
    <source>
        <dbReference type="EMBL" id="EUA85278.1"/>
    </source>
</evidence>
<keyword evidence="2" id="KW-1185">Reference proteome</keyword>
<dbReference type="Proteomes" id="UP000020681">
    <property type="component" value="Unassembled WGS sequence"/>
</dbReference>
<proteinExistence type="predicted"/>
<dbReference type="EMBL" id="JAOL01000202">
    <property type="protein sequence ID" value="EUA85278.1"/>
    <property type="molecule type" value="Genomic_DNA"/>
</dbReference>
<organism evidence="1 2">
    <name type="scientific">Mycobacterium ulcerans str. Harvey</name>
    <dbReference type="NCBI Taxonomy" id="1299332"/>
    <lineage>
        <taxon>Bacteria</taxon>
        <taxon>Bacillati</taxon>
        <taxon>Actinomycetota</taxon>
        <taxon>Actinomycetes</taxon>
        <taxon>Mycobacteriales</taxon>
        <taxon>Mycobacteriaceae</taxon>
        <taxon>Mycobacterium</taxon>
        <taxon>Mycobacterium ulcerans group</taxon>
    </lineage>
</organism>
<protein>
    <submittedName>
        <fullName evidence="1">Uncharacterized protein</fullName>
    </submittedName>
</protein>
<name>A0ABP3A0Y1_MYCUL</name>